<reference evidence="2 3" key="1">
    <citation type="journal article" date="2013" name="Chin. Sci. Bull.">
        <title>Genome survey uncovers the secrets of sex and lifestyle in caterpillar fungus.</title>
        <authorList>
            <person name="Hu X."/>
            <person name="Zhang Y."/>
            <person name="Xiao G."/>
            <person name="Zheng P."/>
            <person name="Xia Y."/>
            <person name="Zhang X."/>
            <person name="St Leger R.J."/>
            <person name="Liu X."/>
            <person name="Wang C."/>
        </authorList>
    </citation>
    <scope>NUCLEOTIDE SEQUENCE [LARGE SCALE GENOMIC DNA]</scope>
    <source>
        <strain evidence="3">Co18 / CGMCC 3.14243</strain>
        <tissue evidence="2">Fruit-body</tissue>
    </source>
</reference>
<sequence length="107" mass="11355">MILAAQESPLASQASASASVPSPCLSPLSLAKWNPRHHVVSQRQLRRGLAPYDPDTLRAVADEAVLALPTRPLVLRTPAAWSFARSGDSGPARLLPRTLVKTLGVLA</sequence>
<dbReference type="HOGENOM" id="CLU_2210772_0_0_1"/>
<gene>
    <name evidence="2" type="ORF">OCS_05322</name>
</gene>
<evidence type="ECO:0000256" key="1">
    <source>
        <dbReference type="SAM" id="MobiDB-lite"/>
    </source>
</evidence>
<organism evidence="2 3">
    <name type="scientific">Ophiocordyceps sinensis (strain Co18 / CGMCC 3.14243)</name>
    <name type="common">Yarsagumba caterpillar fungus</name>
    <name type="synonym">Hirsutella sinensis</name>
    <dbReference type="NCBI Taxonomy" id="911162"/>
    <lineage>
        <taxon>Eukaryota</taxon>
        <taxon>Fungi</taxon>
        <taxon>Dikarya</taxon>
        <taxon>Ascomycota</taxon>
        <taxon>Pezizomycotina</taxon>
        <taxon>Sordariomycetes</taxon>
        <taxon>Hypocreomycetidae</taxon>
        <taxon>Hypocreales</taxon>
        <taxon>Ophiocordycipitaceae</taxon>
        <taxon>Ophiocordyceps</taxon>
    </lineage>
</organism>
<evidence type="ECO:0000313" key="2">
    <source>
        <dbReference type="EMBL" id="EQK98967.1"/>
    </source>
</evidence>
<feature type="region of interest" description="Disordered" evidence="1">
    <location>
        <begin position="1"/>
        <end position="23"/>
    </location>
</feature>
<dbReference type="EMBL" id="KE653817">
    <property type="protein sequence ID" value="EQK98967.1"/>
    <property type="molecule type" value="Genomic_DNA"/>
</dbReference>
<accession>T5AAW9</accession>
<evidence type="ECO:0000313" key="3">
    <source>
        <dbReference type="Proteomes" id="UP000019374"/>
    </source>
</evidence>
<name>T5AAW9_OPHSC</name>
<proteinExistence type="predicted"/>
<dbReference type="AlphaFoldDB" id="T5AAW9"/>
<protein>
    <submittedName>
        <fullName evidence="2">Uncharacterized protein</fullName>
    </submittedName>
</protein>
<dbReference type="Proteomes" id="UP000019374">
    <property type="component" value="Unassembled WGS sequence"/>
</dbReference>